<reference evidence="1 2" key="1">
    <citation type="submission" date="2024-02" db="EMBL/GenBank/DDBJ databases">
        <authorList>
            <person name="Chen Y."/>
            <person name="Shah S."/>
            <person name="Dougan E. K."/>
            <person name="Thang M."/>
            <person name="Chan C."/>
        </authorList>
    </citation>
    <scope>NUCLEOTIDE SEQUENCE [LARGE SCALE GENOMIC DNA]</scope>
</reference>
<gene>
    <name evidence="1" type="ORF">SCF082_LOCUS15469</name>
</gene>
<keyword evidence="2" id="KW-1185">Reference proteome</keyword>
<organism evidence="1 2">
    <name type="scientific">Durusdinium trenchii</name>
    <dbReference type="NCBI Taxonomy" id="1381693"/>
    <lineage>
        <taxon>Eukaryota</taxon>
        <taxon>Sar</taxon>
        <taxon>Alveolata</taxon>
        <taxon>Dinophyceae</taxon>
        <taxon>Suessiales</taxon>
        <taxon>Symbiodiniaceae</taxon>
        <taxon>Durusdinium</taxon>
    </lineage>
</organism>
<evidence type="ECO:0000313" key="2">
    <source>
        <dbReference type="Proteomes" id="UP001642464"/>
    </source>
</evidence>
<comment type="caution">
    <text evidence="1">The sequence shown here is derived from an EMBL/GenBank/DDBJ whole genome shotgun (WGS) entry which is preliminary data.</text>
</comment>
<accession>A0ABP0K5B6</accession>
<dbReference type="Proteomes" id="UP001642464">
    <property type="component" value="Unassembled WGS sequence"/>
</dbReference>
<protein>
    <submittedName>
        <fullName evidence="1">Uncharacterized protein</fullName>
    </submittedName>
</protein>
<sequence>MKLADLRGPDEAGRVVDVCWTVPGKWRNLNLTDMKELTDDLLGILAAGIPGRLHELTLHLTRCEQLTDLGVRPGRKRTWEVLGKVSCTGQLKLWLVIFGGK</sequence>
<dbReference type="EMBL" id="CAXAMM010009902">
    <property type="protein sequence ID" value="CAK9021726.1"/>
    <property type="molecule type" value="Genomic_DNA"/>
</dbReference>
<proteinExistence type="predicted"/>
<evidence type="ECO:0000313" key="1">
    <source>
        <dbReference type="EMBL" id="CAK9021726.1"/>
    </source>
</evidence>
<name>A0ABP0K5B6_9DINO</name>